<gene>
    <name evidence="1" type="ORF">DI536_34375</name>
</gene>
<dbReference type="AlphaFoldDB" id="A0A2W5V318"/>
<organism evidence="1 2">
    <name type="scientific">Archangium gephyra</name>
    <dbReference type="NCBI Taxonomy" id="48"/>
    <lineage>
        <taxon>Bacteria</taxon>
        <taxon>Pseudomonadati</taxon>
        <taxon>Myxococcota</taxon>
        <taxon>Myxococcia</taxon>
        <taxon>Myxococcales</taxon>
        <taxon>Cystobacterineae</taxon>
        <taxon>Archangiaceae</taxon>
        <taxon>Archangium</taxon>
    </lineage>
</organism>
<comment type="caution">
    <text evidence="1">The sequence shown here is derived from an EMBL/GenBank/DDBJ whole genome shotgun (WGS) entry which is preliminary data.</text>
</comment>
<evidence type="ECO:0000313" key="1">
    <source>
        <dbReference type="EMBL" id="PZR04351.1"/>
    </source>
</evidence>
<dbReference type="Proteomes" id="UP000249061">
    <property type="component" value="Unassembled WGS sequence"/>
</dbReference>
<accession>A0A2W5V318</accession>
<name>A0A2W5V318_9BACT</name>
<protein>
    <submittedName>
        <fullName evidence="1">Uncharacterized protein</fullName>
    </submittedName>
</protein>
<proteinExistence type="predicted"/>
<reference evidence="1 2" key="1">
    <citation type="submission" date="2017-08" db="EMBL/GenBank/DDBJ databases">
        <title>Infants hospitalized years apart are colonized by the same room-sourced microbial strains.</title>
        <authorList>
            <person name="Brooks B."/>
            <person name="Olm M.R."/>
            <person name="Firek B.A."/>
            <person name="Baker R."/>
            <person name="Thomas B.C."/>
            <person name="Morowitz M.J."/>
            <person name="Banfield J.F."/>
        </authorList>
    </citation>
    <scope>NUCLEOTIDE SEQUENCE [LARGE SCALE GENOMIC DNA]</scope>
    <source>
        <strain evidence="1">S2_003_000_R2_14</strain>
    </source>
</reference>
<sequence length="187" mass="20926">MDQFHAGGWISFRAAEADSSVKRDMTQSPAIIELVAKGMHLLQSKDLHAKVYASEKASLVTSLNLLESSFNNSIEVGVWFTAGSSGHSQVLGFLRTELKDQISDLESQRPAQKRERSKKRAAQETEASCIRCGTCIKLNEDRPLCRECYGKWKVYENPDYDENYCHACGDDADTTVAKPLCEDCFYS</sequence>
<dbReference type="EMBL" id="QFQP01000059">
    <property type="protein sequence ID" value="PZR04351.1"/>
    <property type="molecule type" value="Genomic_DNA"/>
</dbReference>
<evidence type="ECO:0000313" key="2">
    <source>
        <dbReference type="Proteomes" id="UP000249061"/>
    </source>
</evidence>